<dbReference type="AlphaFoldDB" id="A0A8H5L9I4"/>
<gene>
    <name evidence="2" type="ORF">FPCIR_7687</name>
</gene>
<proteinExistence type="predicted"/>
<evidence type="ECO:0000313" key="2">
    <source>
        <dbReference type="EMBL" id="KAF5587147.1"/>
    </source>
</evidence>
<comment type="caution">
    <text evidence="2">The sequence shown here is derived from an EMBL/GenBank/DDBJ whole genome shotgun (WGS) entry which is preliminary data.</text>
</comment>
<keyword evidence="3" id="KW-1185">Reference proteome</keyword>
<sequence>MVKHGLEAAIISDPVNIRYVTGTRNTQVFIGRNPPARYLLLRATRSIVFEFTDCPHLAQGYETVDEVRTAKSVTFTSSSPKIHVRLVGKRSATVGLKRINAKVAIALKELGLNIVDAQQAMEMAVTIKSSEEAKCIVAPLRATEVAVGKLRDSIAPGLAENQL</sequence>
<accession>A0A8H5L9I4</accession>
<protein>
    <submittedName>
        <fullName evidence="2">Peptidase yqhT</fullName>
    </submittedName>
</protein>
<dbReference type="Gene3D" id="3.40.350.10">
    <property type="entry name" value="Creatinase/prolidase N-terminal domain"/>
    <property type="match status" value="1"/>
</dbReference>
<reference evidence="2 3" key="1">
    <citation type="submission" date="2020-05" db="EMBL/GenBank/DDBJ databases">
        <title>Identification and distribution of gene clusters putatively required for synthesis of sphingolipid metabolism inhibitors in phylogenetically diverse species of the filamentous fungus Fusarium.</title>
        <authorList>
            <person name="Kim H.-S."/>
            <person name="Busman M."/>
            <person name="Brown D.W."/>
            <person name="Divon H."/>
            <person name="Uhlig S."/>
            <person name="Proctor R.H."/>
        </authorList>
    </citation>
    <scope>NUCLEOTIDE SEQUENCE [LARGE SCALE GENOMIC DNA]</scope>
    <source>
        <strain evidence="2 3">NRRL 36939</strain>
    </source>
</reference>
<dbReference type="InterPro" id="IPR029149">
    <property type="entry name" value="Creatin/AminoP/Spt16_N"/>
</dbReference>
<feature type="domain" description="Creatinase N-terminal" evidence="1">
    <location>
        <begin position="1"/>
        <end position="45"/>
    </location>
</feature>
<dbReference type="OrthoDB" id="9995434at2759"/>
<evidence type="ECO:0000259" key="1">
    <source>
        <dbReference type="Pfam" id="PF01321"/>
    </source>
</evidence>
<dbReference type="Pfam" id="PF01321">
    <property type="entry name" value="Creatinase_N"/>
    <property type="match status" value="1"/>
</dbReference>
<dbReference type="InterPro" id="IPR000587">
    <property type="entry name" value="Creatinase_N"/>
</dbReference>
<dbReference type="SUPFAM" id="SSF53092">
    <property type="entry name" value="Creatinase/prolidase N-terminal domain"/>
    <property type="match status" value="1"/>
</dbReference>
<organism evidence="2 3">
    <name type="scientific">Fusarium pseudocircinatum</name>
    <dbReference type="NCBI Taxonomy" id="56676"/>
    <lineage>
        <taxon>Eukaryota</taxon>
        <taxon>Fungi</taxon>
        <taxon>Dikarya</taxon>
        <taxon>Ascomycota</taxon>
        <taxon>Pezizomycotina</taxon>
        <taxon>Sordariomycetes</taxon>
        <taxon>Hypocreomycetidae</taxon>
        <taxon>Hypocreales</taxon>
        <taxon>Nectriaceae</taxon>
        <taxon>Fusarium</taxon>
        <taxon>Fusarium fujikuroi species complex</taxon>
    </lineage>
</organism>
<name>A0A8H5L9I4_9HYPO</name>
<dbReference type="EMBL" id="JAAOAS010000183">
    <property type="protein sequence ID" value="KAF5587147.1"/>
    <property type="molecule type" value="Genomic_DNA"/>
</dbReference>
<evidence type="ECO:0000313" key="3">
    <source>
        <dbReference type="Proteomes" id="UP000546213"/>
    </source>
</evidence>
<dbReference type="Proteomes" id="UP000546213">
    <property type="component" value="Unassembled WGS sequence"/>
</dbReference>